<evidence type="ECO:0000313" key="2">
    <source>
        <dbReference type="EMBL" id="KAG9478522.1"/>
    </source>
</evidence>
<name>A0A8J6K3P3_ELECQ</name>
<gene>
    <name evidence="2" type="ORF">GDO78_013525</name>
</gene>
<dbReference type="OrthoDB" id="9976953at2759"/>
<reference evidence="2" key="1">
    <citation type="thesis" date="2020" institute="ProQuest LLC" country="789 East Eisenhower Parkway, Ann Arbor, MI, USA">
        <title>Comparative Genomics and Chromosome Evolution.</title>
        <authorList>
            <person name="Mudd A.B."/>
        </authorList>
    </citation>
    <scope>NUCLEOTIDE SEQUENCE</scope>
    <source>
        <strain evidence="2">HN-11 Male</strain>
        <tissue evidence="2">Kidney and liver</tissue>
    </source>
</reference>
<feature type="region of interest" description="Disordered" evidence="1">
    <location>
        <begin position="186"/>
        <end position="206"/>
    </location>
</feature>
<organism evidence="2 3">
    <name type="scientific">Eleutherodactylus coqui</name>
    <name type="common">Puerto Rican coqui</name>
    <dbReference type="NCBI Taxonomy" id="57060"/>
    <lineage>
        <taxon>Eukaryota</taxon>
        <taxon>Metazoa</taxon>
        <taxon>Chordata</taxon>
        <taxon>Craniata</taxon>
        <taxon>Vertebrata</taxon>
        <taxon>Euteleostomi</taxon>
        <taxon>Amphibia</taxon>
        <taxon>Batrachia</taxon>
        <taxon>Anura</taxon>
        <taxon>Neobatrachia</taxon>
        <taxon>Hyloidea</taxon>
        <taxon>Eleutherodactylidae</taxon>
        <taxon>Eleutherodactylinae</taxon>
        <taxon>Eleutherodactylus</taxon>
        <taxon>Eleutherodactylus</taxon>
    </lineage>
</organism>
<feature type="compositionally biased region" description="Polar residues" evidence="1">
    <location>
        <begin position="80"/>
        <end position="90"/>
    </location>
</feature>
<dbReference type="Proteomes" id="UP000770717">
    <property type="component" value="Unassembled WGS sequence"/>
</dbReference>
<feature type="compositionally biased region" description="Basic and acidic residues" evidence="1">
    <location>
        <begin position="37"/>
        <end position="50"/>
    </location>
</feature>
<comment type="caution">
    <text evidence="2">The sequence shown here is derived from an EMBL/GenBank/DDBJ whole genome shotgun (WGS) entry which is preliminary data.</text>
</comment>
<evidence type="ECO:0000256" key="1">
    <source>
        <dbReference type="SAM" id="MobiDB-lite"/>
    </source>
</evidence>
<keyword evidence="3" id="KW-1185">Reference proteome</keyword>
<proteinExistence type="predicted"/>
<sequence>MALSPVSEESSNYEEVLHKSNSLSSASNYSGDSFESSTDKSHGRYDRDSFDSVTNENIENDQSDSFESFAGESSRRQRTDSFCSISNDSGRSYEGDSFESLPSELDVHRTYSSKSSYVESVPVDGDHKENEQGKVLIEKWIKTLVDGNLWPNHLFQHPLKTGAHKESTGRESKALKSYCALKIDHLRQPSNRHRQNKDQPPKHPGKVISIHQACPVPRELMNRLELQCIKETVSQVIRTEMHDPATCPDCLDKQAELAQCQFIRMKKTKLEADLLQKKMEEHSHSKVELDL</sequence>
<dbReference type="AlphaFoldDB" id="A0A8J6K3P3"/>
<feature type="compositionally biased region" description="Low complexity" evidence="1">
    <location>
        <begin position="20"/>
        <end position="33"/>
    </location>
</feature>
<dbReference type="InterPro" id="IPR027932">
    <property type="entry name" value="DUF4606"/>
</dbReference>
<dbReference type="EMBL" id="WNTK01000009">
    <property type="protein sequence ID" value="KAG9478522.1"/>
    <property type="molecule type" value="Genomic_DNA"/>
</dbReference>
<dbReference type="PANTHER" id="PTHR35256">
    <property type="entry name" value="CHROMOSOME 8 OPEN READING FRAME 48"/>
    <property type="match status" value="1"/>
</dbReference>
<evidence type="ECO:0000313" key="3">
    <source>
        <dbReference type="Proteomes" id="UP000770717"/>
    </source>
</evidence>
<protein>
    <submittedName>
        <fullName evidence="2">Uncharacterized protein</fullName>
    </submittedName>
</protein>
<dbReference type="Pfam" id="PF15379">
    <property type="entry name" value="DUF4606"/>
    <property type="match status" value="1"/>
</dbReference>
<dbReference type="PANTHER" id="PTHR35256:SF1">
    <property type="entry name" value="EXPRESSED SEQUENCE AI429214"/>
    <property type="match status" value="1"/>
</dbReference>
<feature type="region of interest" description="Disordered" evidence="1">
    <location>
        <begin position="1"/>
        <end position="99"/>
    </location>
</feature>
<accession>A0A8J6K3P3</accession>